<gene>
    <name evidence="3" type="primary">icaB</name>
    <name evidence="3" type="ORF">HRbin17_01232</name>
</gene>
<organism evidence="3 4">
    <name type="scientific">Candidatus Fervidibacter japonicus</name>
    <dbReference type="NCBI Taxonomy" id="2035412"/>
    <lineage>
        <taxon>Bacteria</taxon>
        <taxon>Candidatus Fervidibacterota</taxon>
        <taxon>Candidatus Fervidibacter</taxon>
    </lineage>
</organism>
<dbReference type="PANTHER" id="PTHR34216:SF7">
    <property type="entry name" value="POLY-BETA-1,6-N-ACETYL-D-GLUCOSAMINE N-DEACETYLASE"/>
    <property type="match status" value="1"/>
</dbReference>
<dbReference type="InterPro" id="IPR051398">
    <property type="entry name" value="Polysacch_Deacetylase"/>
</dbReference>
<evidence type="ECO:0000313" key="3">
    <source>
        <dbReference type="EMBL" id="GBC98718.1"/>
    </source>
</evidence>
<protein>
    <submittedName>
        <fullName evidence="3">Poly-beta-1,6-N-acetyl-D-glucosamine N-deacetylase</fullName>
        <ecNumber evidence="3">3.5.1.-</ecNumber>
    </submittedName>
</protein>
<accession>A0A2H5XBZ3</accession>
<dbReference type="GO" id="GO:0016810">
    <property type="term" value="F:hydrolase activity, acting on carbon-nitrogen (but not peptide) bonds"/>
    <property type="evidence" value="ECO:0007669"/>
    <property type="project" value="InterPro"/>
</dbReference>
<sequence>MAMRKLQWISIAIGVLLSGLSWSGWHRAASPPRPSPPRRTATPRTPPIVAIFCYHDVSEKPSRWAVTPQRLEAHLRALQARGFVFMTVSEALTVFGSSRNLATPQRVAVLTFDDGFRSAYTVVFPLIQRYRAKMTVFVYTDWIGKTRTALSWAQLRAMAQSGSVEIASHTVTHTYPRRLRRALKGDAYRQRVLWEFAVSKQVLEQRLGVPIHGLAYPGGQVDETLKHLARAAGYQWAVTINPKFVTAGNDPYALPRFGIERTTDIAALLEQPLRHRLLARFLRR</sequence>
<name>A0A2H5XBZ3_9BACT</name>
<dbReference type="InterPro" id="IPR002509">
    <property type="entry name" value="NODB_dom"/>
</dbReference>
<dbReference type="CDD" id="cd10918">
    <property type="entry name" value="CE4_NodB_like_5s_6s"/>
    <property type="match status" value="1"/>
</dbReference>
<evidence type="ECO:0000313" key="4">
    <source>
        <dbReference type="Proteomes" id="UP000236173"/>
    </source>
</evidence>
<dbReference type="Proteomes" id="UP000236173">
    <property type="component" value="Unassembled WGS sequence"/>
</dbReference>
<dbReference type="Pfam" id="PF01522">
    <property type="entry name" value="Polysacc_deac_1"/>
    <property type="match status" value="1"/>
</dbReference>
<dbReference type="EC" id="3.5.1.-" evidence="3"/>
<feature type="domain" description="NodB homology" evidence="2">
    <location>
        <begin position="106"/>
        <end position="284"/>
    </location>
</feature>
<dbReference type="EMBL" id="BEHT01000014">
    <property type="protein sequence ID" value="GBC98718.1"/>
    <property type="molecule type" value="Genomic_DNA"/>
</dbReference>
<proteinExistence type="predicted"/>
<dbReference type="GO" id="GO:0005975">
    <property type="term" value="P:carbohydrate metabolic process"/>
    <property type="evidence" value="ECO:0007669"/>
    <property type="project" value="InterPro"/>
</dbReference>
<comment type="caution">
    <text evidence="3">The sequence shown here is derived from an EMBL/GenBank/DDBJ whole genome shotgun (WGS) entry which is preliminary data.</text>
</comment>
<dbReference type="Gene3D" id="3.20.20.370">
    <property type="entry name" value="Glycoside hydrolase/deacetylase"/>
    <property type="match status" value="1"/>
</dbReference>
<evidence type="ECO:0000259" key="2">
    <source>
        <dbReference type="PROSITE" id="PS51677"/>
    </source>
</evidence>
<dbReference type="InterPro" id="IPR011330">
    <property type="entry name" value="Glyco_hydro/deAcase_b/a-brl"/>
</dbReference>
<dbReference type="SUPFAM" id="SSF88713">
    <property type="entry name" value="Glycoside hydrolase/deacetylase"/>
    <property type="match status" value="1"/>
</dbReference>
<dbReference type="PROSITE" id="PS51677">
    <property type="entry name" value="NODB"/>
    <property type="match status" value="1"/>
</dbReference>
<dbReference type="AlphaFoldDB" id="A0A2H5XBZ3"/>
<keyword evidence="1" id="KW-0732">Signal</keyword>
<evidence type="ECO:0000256" key="1">
    <source>
        <dbReference type="ARBA" id="ARBA00022729"/>
    </source>
</evidence>
<reference evidence="4" key="1">
    <citation type="submission" date="2017-09" db="EMBL/GenBank/DDBJ databases">
        <title>Metaegenomics of thermophilic ammonia-oxidizing enrichment culture.</title>
        <authorList>
            <person name="Kato S."/>
            <person name="Suzuki K."/>
        </authorList>
    </citation>
    <scope>NUCLEOTIDE SEQUENCE [LARGE SCALE GENOMIC DNA]</scope>
</reference>
<keyword evidence="3" id="KW-0378">Hydrolase</keyword>
<dbReference type="PANTHER" id="PTHR34216">
    <property type="match status" value="1"/>
</dbReference>